<feature type="region of interest" description="Disordered" evidence="1">
    <location>
        <begin position="84"/>
        <end position="228"/>
    </location>
</feature>
<accession>A0AA39N1Y0</accession>
<keyword evidence="3" id="KW-1185">Reference proteome</keyword>
<organism evidence="2 3">
    <name type="scientific">Armillaria tabescens</name>
    <name type="common">Ringless honey mushroom</name>
    <name type="synonym">Agaricus tabescens</name>
    <dbReference type="NCBI Taxonomy" id="1929756"/>
    <lineage>
        <taxon>Eukaryota</taxon>
        <taxon>Fungi</taxon>
        <taxon>Dikarya</taxon>
        <taxon>Basidiomycota</taxon>
        <taxon>Agaricomycotina</taxon>
        <taxon>Agaricomycetes</taxon>
        <taxon>Agaricomycetidae</taxon>
        <taxon>Agaricales</taxon>
        <taxon>Marasmiineae</taxon>
        <taxon>Physalacriaceae</taxon>
        <taxon>Desarmillaria</taxon>
    </lineage>
</organism>
<feature type="compositionally biased region" description="Low complexity" evidence="1">
    <location>
        <begin position="94"/>
        <end position="103"/>
    </location>
</feature>
<feature type="compositionally biased region" description="Basic residues" evidence="1">
    <location>
        <begin position="136"/>
        <end position="152"/>
    </location>
</feature>
<evidence type="ECO:0000313" key="3">
    <source>
        <dbReference type="Proteomes" id="UP001175211"/>
    </source>
</evidence>
<sequence>MTLRPPSHLRRQESTTVLRASVFDVFVQLGALEQNSPVAEWMFSDPDSEGNGARTGGVRFAESNTGSRFRERFDCDCSFGDLDDGNSHKERLARSSSRASRFLARMRSRSRPKSATAKRTQIPEVNLTPLSLEPPKRKRTMLRFKSRSHTNLRAKAEQDATPPPVPQLTRAKSVSSPPQTQKPPRQSFFRSKTQPYGPPDETASVSENWEEISPLSTPSPSEDDTQASTSVENPFLYGLPGNTVVFPTSDDSHSPLFRSFSEAVDSARRLHIFPARRTQSKPEPLPNRISSISFDTPIAGALSASHTQSFHR</sequence>
<comment type="caution">
    <text evidence="2">The sequence shown here is derived from an EMBL/GenBank/DDBJ whole genome shotgun (WGS) entry which is preliminary data.</text>
</comment>
<name>A0AA39N1Y0_ARMTA</name>
<dbReference type="GeneID" id="85361244"/>
<feature type="compositionally biased region" description="Polar residues" evidence="1">
    <location>
        <begin position="170"/>
        <end position="194"/>
    </location>
</feature>
<dbReference type="AlphaFoldDB" id="A0AA39N1Y0"/>
<feature type="compositionally biased region" description="Polar residues" evidence="1">
    <location>
        <begin position="214"/>
        <end position="228"/>
    </location>
</feature>
<reference evidence="2" key="1">
    <citation type="submission" date="2023-06" db="EMBL/GenBank/DDBJ databases">
        <authorList>
            <consortium name="Lawrence Berkeley National Laboratory"/>
            <person name="Ahrendt S."/>
            <person name="Sahu N."/>
            <person name="Indic B."/>
            <person name="Wong-Bajracharya J."/>
            <person name="Merenyi Z."/>
            <person name="Ke H.-M."/>
            <person name="Monk M."/>
            <person name="Kocsube S."/>
            <person name="Drula E."/>
            <person name="Lipzen A."/>
            <person name="Balint B."/>
            <person name="Henrissat B."/>
            <person name="Andreopoulos B."/>
            <person name="Martin F.M."/>
            <person name="Harder C.B."/>
            <person name="Rigling D."/>
            <person name="Ford K.L."/>
            <person name="Foster G.D."/>
            <person name="Pangilinan J."/>
            <person name="Papanicolaou A."/>
            <person name="Barry K."/>
            <person name="LaButti K."/>
            <person name="Viragh M."/>
            <person name="Koriabine M."/>
            <person name="Yan M."/>
            <person name="Riley R."/>
            <person name="Champramary S."/>
            <person name="Plett K.L."/>
            <person name="Tsai I.J."/>
            <person name="Slot J."/>
            <person name="Sipos G."/>
            <person name="Plett J."/>
            <person name="Nagy L.G."/>
            <person name="Grigoriev I.V."/>
        </authorList>
    </citation>
    <scope>NUCLEOTIDE SEQUENCE</scope>
    <source>
        <strain evidence="2">CCBAS 213</strain>
    </source>
</reference>
<dbReference type="EMBL" id="JAUEPS010000026">
    <property type="protein sequence ID" value="KAK0455176.1"/>
    <property type="molecule type" value="Genomic_DNA"/>
</dbReference>
<dbReference type="Proteomes" id="UP001175211">
    <property type="component" value="Unassembled WGS sequence"/>
</dbReference>
<dbReference type="RefSeq" id="XP_060328686.1">
    <property type="nucleotide sequence ID" value="XM_060477696.1"/>
</dbReference>
<evidence type="ECO:0000256" key="1">
    <source>
        <dbReference type="SAM" id="MobiDB-lite"/>
    </source>
</evidence>
<protein>
    <submittedName>
        <fullName evidence="2">Uncharacterized protein</fullName>
    </submittedName>
</protein>
<proteinExistence type="predicted"/>
<evidence type="ECO:0000313" key="2">
    <source>
        <dbReference type="EMBL" id="KAK0455176.1"/>
    </source>
</evidence>
<gene>
    <name evidence="2" type="ORF">EV420DRAFT_1644824</name>
</gene>